<dbReference type="CDD" id="cd01347">
    <property type="entry name" value="ligand_gated_channel"/>
    <property type="match status" value="1"/>
</dbReference>
<reference evidence="20 21" key="1">
    <citation type="submission" date="2020-04" db="EMBL/GenBank/DDBJ databases">
        <title>Molecular characterization of pseudomonads from Agaricus bisporus reveal novel blotch 2 pathogens in Western Europe.</title>
        <authorList>
            <person name="Taparia T."/>
            <person name="Krijger M."/>
            <person name="Haynes E."/>
            <person name="Elpinstone J.G."/>
            <person name="Noble R."/>
            <person name="Van Der Wolf J."/>
        </authorList>
    </citation>
    <scope>NUCLEOTIDE SEQUENCE [LARGE SCALE GENOMIC DNA]</scope>
    <source>
        <strain evidence="20 21">IPO3738</strain>
    </source>
</reference>
<feature type="signal peptide" evidence="18">
    <location>
        <begin position="1"/>
        <end position="35"/>
    </location>
</feature>
<feature type="domain" description="Secretin/TonB short N-terminal" evidence="19">
    <location>
        <begin position="67"/>
        <end position="118"/>
    </location>
</feature>
<proteinExistence type="inferred from homology"/>
<evidence type="ECO:0000313" key="20">
    <source>
        <dbReference type="EMBL" id="NWC16388.1"/>
    </source>
</evidence>
<dbReference type="Pfam" id="PF00593">
    <property type="entry name" value="TonB_dep_Rec_b-barrel"/>
    <property type="match status" value="1"/>
</dbReference>
<dbReference type="InterPro" id="IPR012910">
    <property type="entry name" value="Plug_dom"/>
</dbReference>
<dbReference type="SMART" id="SM00965">
    <property type="entry name" value="STN"/>
    <property type="match status" value="1"/>
</dbReference>
<evidence type="ECO:0000256" key="10">
    <source>
        <dbReference type="ARBA" id="ARBA00023077"/>
    </source>
</evidence>
<dbReference type="InterPro" id="IPR039426">
    <property type="entry name" value="TonB-dep_rcpt-like"/>
</dbReference>
<evidence type="ECO:0000256" key="7">
    <source>
        <dbReference type="ARBA" id="ARBA00022729"/>
    </source>
</evidence>
<comment type="caution">
    <text evidence="20">The sequence shown here is derived from an EMBL/GenBank/DDBJ whole genome shotgun (WGS) entry which is preliminary data.</text>
</comment>
<keyword evidence="5" id="KW-0410">Iron transport</keyword>
<evidence type="ECO:0000256" key="11">
    <source>
        <dbReference type="ARBA" id="ARBA00023136"/>
    </source>
</evidence>
<dbReference type="Pfam" id="PF07715">
    <property type="entry name" value="Plug"/>
    <property type="match status" value="1"/>
</dbReference>
<dbReference type="RefSeq" id="WP_017125769.1">
    <property type="nucleotide sequence ID" value="NZ_JACAQE010000007.1"/>
</dbReference>
<dbReference type="Pfam" id="PF07660">
    <property type="entry name" value="STN"/>
    <property type="match status" value="1"/>
</dbReference>
<name>A0A7Y7Y3G0_9PSED</name>
<keyword evidence="8" id="KW-0408">Iron</keyword>
<keyword evidence="7 18" id="KW-0732">Signal</keyword>
<feature type="region of interest" description="Disordered" evidence="17">
    <location>
        <begin position="262"/>
        <end position="294"/>
    </location>
</feature>
<evidence type="ECO:0000256" key="8">
    <source>
        <dbReference type="ARBA" id="ARBA00023004"/>
    </source>
</evidence>
<dbReference type="Gene3D" id="2.40.170.20">
    <property type="entry name" value="TonB-dependent receptor, beta-barrel domain"/>
    <property type="match status" value="1"/>
</dbReference>
<evidence type="ECO:0000256" key="17">
    <source>
        <dbReference type="SAM" id="MobiDB-lite"/>
    </source>
</evidence>
<dbReference type="GO" id="GO:0038023">
    <property type="term" value="F:signaling receptor activity"/>
    <property type="evidence" value="ECO:0007669"/>
    <property type="project" value="InterPro"/>
</dbReference>
<evidence type="ECO:0000256" key="6">
    <source>
        <dbReference type="ARBA" id="ARBA00022692"/>
    </source>
</evidence>
<dbReference type="GO" id="GO:0009279">
    <property type="term" value="C:cell outer membrane"/>
    <property type="evidence" value="ECO:0007669"/>
    <property type="project" value="UniProtKB-SubCell"/>
</dbReference>
<dbReference type="InterPro" id="IPR037066">
    <property type="entry name" value="Plug_dom_sf"/>
</dbReference>
<keyword evidence="10 16" id="KW-0798">TonB box</keyword>
<dbReference type="NCBIfam" id="TIGR01783">
    <property type="entry name" value="TonB-siderophor"/>
    <property type="match status" value="1"/>
</dbReference>
<evidence type="ECO:0000313" key="21">
    <source>
        <dbReference type="Proteomes" id="UP000517547"/>
    </source>
</evidence>
<evidence type="ECO:0000256" key="14">
    <source>
        <dbReference type="PROSITE-ProRule" id="PRU01360"/>
    </source>
</evidence>
<sequence length="810" mass="86549">MTSRPSSPLTPRLPLKALTLAVGLSLGVTLPPASAAEVAAENTPHRYTIGAGPLHQVLAQFAVVAGVPLSFDPALLGNRQSPGLDGNYSVQQGFQQLLQGSGFDLVSSGGSGYTLAPHVEANGALELGATNINGQSAQDAEVYAGGQVARSARLGMLGTQSVKDVPFSVTSFTAQTIRDQQAQTVGDVLLNDASVRQSAGFGNFSQVFMIRGLPLNGDDISYNGLYGVLPRQIIATEALERVELFKGPNAFVNGVTPSGSGIGGGVNLQPKRAEDTPTRSVTLDAGGSGRTGGHIDLGQRFGEDNRFGARVNLLQREGDTGIDDEDQRSTLATLGLDYRGERLRLSADFGYQKQVINQGRPVVYLGAGLSKVPHAPSARDNYAQDWSYSQLEDTFGMARAEYDFSDNWTGYVAGGAKYTRENGVYSSLTLTDLAGNGRGGMLYSPHDEENKSLMAGLNGRLQTGPVSHQLNFGLAGMWGEQRSAYETIATSARYFNNLYDVVQRPRPVATSFGSDIHDPRIVGKNQIKSTAVADTLGFLDDRVLLTLGVRRQSIVVDGWSTVTGARNASYEESVTTPVYGLVIKPWEHVTFYANRIEGLAKGPTPPTSAVNRDATFAPVRSKQVEAGVRLDMDTYGASLGVYRIEQPSSYTGSDNVFRVDGEQINKGVELNLYGEPLDGLRLLGGATVMKTELDGTLNGSNDGNRTIGVPSFQLNLGADWDIPGIEGAALSARMLRTGGQYVNAGNTLSLPTWNRFDLGSRYRFKLDEKAITLRANLENVANTAYWASANGGYLTQGTPRTLKVSATVDF</sequence>
<evidence type="ECO:0000256" key="12">
    <source>
        <dbReference type="ARBA" id="ARBA00023170"/>
    </source>
</evidence>
<dbReference type="PROSITE" id="PS52016">
    <property type="entry name" value="TONB_DEPENDENT_REC_3"/>
    <property type="match status" value="1"/>
</dbReference>
<dbReference type="Proteomes" id="UP000517547">
    <property type="component" value="Unassembled WGS sequence"/>
</dbReference>
<evidence type="ECO:0000256" key="9">
    <source>
        <dbReference type="ARBA" id="ARBA00023065"/>
    </source>
</evidence>
<keyword evidence="11 14" id="KW-0472">Membrane</keyword>
<dbReference type="InterPro" id="IPR011662">
    <property type="entry name" value="Secretin/TonB_short_N"/>
</dbReference>
<keyword evidence="4 14" id="KW-1134">Transmembrane beta strand</keyword>
<evidence type="ECO:0000256" key="5">
    <source>
        <dbReference type="ARBA" id="ARBA00022496"/>
    </source>
</evidence>
<dbReference type="PROSITE" id="PS01156">
    <property type="entry name" value="TONB_DEPENDENT_REC_2"/>
    <property type="match status" value="1"/>
</dbReference>
<keyword evidence="6 14" id="KW-0812">Transmembrane</keyword>
<dbReference type="GO" id="GO:0015344">
    <property type="term" value="F:siderophore uptake transmembrane transporter activity"/>
    <property type="evidence" value="ECO:0007669"/>
    <property type="project" value="TreeGrafter"/>
</dbReference>
<dbReference type="EMBL" id="JACAQE010000007">
    <property type="protein sequence ID" value="NWC16388.1"/>
    <property type="molecule type" value="Genomic_DNA"/>
</dbReference>
<dbReference type="Gene3D" id="3.55.50.30">
    <property type="match status" value="1"/>
</dbReference>
<organism evidence="20 21">
    <name type="scientific">Pseudomonas gingeri</name>
    <dbReference type="NCBI Taxonomy" id="117681"/>
    <lineage>
        <taxon>Bacteria</taxon>
        <taxon>Pseudomonadati</taxon>
        <taxon>Pseudomonadota</taxon>
        <taxon>Gammaproteobacteria</taxon>
        <taxon>Pseudomonadales</taxon>
        <taxon>Pseudomonadaceae</taxon>
        <taxon>Pseudomonas</taxon>
    </lineage>
</organism>
<evidence type="ECO:0000256" key="3">
    <source>
        <dbReference type="ARBA" id="ARBA00022448"/>
    </source>
</evidence>
<protein>
    <submittedName>
        <fullName evidence="20">TonB-dependent siderophore receptor</fullName>
    </submittedName>
</protein>
<feature type="short sequence motif" description="TonB C-terminal box" evidence="15">
    <location>
        <begin position="793"/>
        <end position="810"/>
    </location>
</feature>
<evidence type="ECO:0000256" key="15">
    <source>
        <dbReference type="PROSITE-ProRule" id="PRU10144"/>
    </source>
</evidence>
<evidence type="ECO:0000259" key="19">
    <source>
        <dbReference type="SMART" id="SM00965"/>
    </source>
</evidence>
<keyword evidence="12 20" id="KW-0675">Receptor</keyword>
<evidence type="ECO:0000256" key="13">
    <source>
        <dbReference type="ARBA" id="ARBA00023237"/>
    </source>
</evidence>
<dbReference type="AlphaFoldDB" id="A0A7Y7Y3G0"/>
<accession>A0A7Y7Y3G0</accession>
<comment type="subcellular location">
    <subcellularLocation>
        <location evidence="1 14">Cell outer membrane</location>
        <topology evidence="1 14">Multi-pass membrane protein</topology>
    </subcellularLocation>
</comment>
<gene>
    <name evidence="20" type="ORF">HX845_22210</name>
</gene>
<keyword evidence="13 14" id="KW-0998">Cell outer membrane</keyword>
<dbReference type="PANTHER" id="PTHR32552:SF82">
    <property type="entry name" value="FCUA PROTEIN"/>
    <property type="match status" value="1"/>
</dbReference>
<dbReference type="PANTHER" id="PTHR32552">
    <property type="entry name" value="FERRICHROME IRON RECEPTOR-RELATED"/>
    <property type="match status" value="1"/>
</dbReference>
<dbReference type="InterPro" id="IPR010105">
    <property type="entry name" value="TonB_sidphr_rcpt"/>
</dbReference>
<dbReference type="InterPro" id="IPR010917">
    <property type="entry name" value="TonB_rcpt_CS"/>
</dbReference>
<keyword evidence="3 14" id="KW-0813">Transport</keyword>
<dbReference type="Gene3D" id="2.170.130.10">
    <property type="entry name" value="TonB-dependent receptor, plug domain"/>
    <property type="match status" value="1"/>
</dbReference>
<evidence type="ECO:0000256" key="16">
    <source>
        <dbReference type="RuleBase" id="RU003357"/>
    </source>
</evidence>
<comment type="similarity">
    <text evidence="2 14 16">Belongs to the TonB-dependent receptor family.</text>
</comment>
<keyword evidence="9" id="KW-0406">Ion transport</keyword>
<evidence type="ECO:0000256" key="2">
    <source>
        <dbReference type="ARBA" id="ARBA00009810"/>
    </source>
</evidence>
<evidence type="ECO:0000256" key="18">
    <source>
        <dbReference type="SAM" id="SignalP"/>
    </source>
</evidence>
<feature type="chain" id="PRO_5031501313" evidence="18">
    <location>
        <begin position="36"/>
        <end position="810"/>
    </location>
</feature>
<dbReference type="InterPro" id="IPR036942">
    <property type="entry name" value="Beta-barrel_TonB_sf"/>
</dbReference>
<dbReference type="GO" id="GO:0015891">
    <property type="term" value="P:siderophore transport"/>
    <property type="evidence" value="ECO:0007669"/>
    <property type="project" value="InterPro"/>
</dbReference>
<evidence type="ECO:0000256" key="4">
    <source>
        <dbReference type="ARBA" id="ARBA00022452"/>
    </source>
</evidence>
<dbReference type="SUPFAM" id="SSF56935">
    <property type="entry name" value="Porins"/>
    <property type="match status" value="1"/>
</dbReference>
<evidence type="ECO:0000256" key="1">
    <source>
        <dbReference type="ARBA" id="ARBA00004571"/>
    </source>
</evidence>
<dbReference type="InterPro" id="IPR000531">
    <property type="entry name" value="Beta-barrel_TonB"/>
</dbReference>